<protein>
    <submittedName>
        <fullName evidence="1">Peptidase M14</fullName>
    </submittedName>
</protein>
<dbReference type="Gene3D" id="3.40.630.10">
    <property type="entry name" value="Zn peptidases"/>
    <property type="match status" value="1"/>
</dbReference>
<organism evidence="1 2">
    <name type="scientific">Paracidovorax citrulli</name>
    <name type="common">Acidovorax citrulli</name>
    <dbReference type="NCBI Taxonomy" id="80869"/>
    <lineage>
        <taxon>Bacteria</taxon>
        <taxon>Pseudomonadati</taxon>
        <taxon>Pseudomonadota</taxon>
        <taxon>Betaproteobacteria</taxon>
        <taxon>Burkholderiales</taxon>
        <taxon>Comamonadaceae</taxon>
        <taxon>Paracidovorax</taxon>
    </lineage>
</organism>
<proteinExistence type="predicted"/>
<sequence>MTTSPDRPLVPSTLLDAIEPRTLDDWLARFATPEWRGRFIEGWLFEGAPERRAAERQLAAAGVRARLRSAYKPLVHWCIEEWPACSTGERPVTALVRYPVHPAASPRRFLLEAYPLAALVPDCEFIFEAGSSERHYEIDLVFPGGARQSHRVFAPNRVRPDVTGTPQLCPSGWLRAGTADGAGDLLDAAQDTEFECLFWCAVDAVRSHPWPRQEPYFERLDLRVDLPGYECRLDVGHECVSTYEAMHEDLYFGLLEFFQKHSGRPPGDRRLQPGQIVPDVRRAAPGTAPRVRVELRAFDTGAQDAAAWADTDADQPLEALGKAPSAARIALELDLLGGDAFVARSRQGRSIGWRYLHGSRFPVLVSGGQHANETSGVVGALRAGHALAAQPGAHFALLPLKNPDGYALHRELGAHHPCHMQHAARYTALGDDLEYREGAPLYEREAVEQALAVSGAQLHLNLHGYPAHEWTRPLTGYIPLGFDLWTIPKGFFLILRHHPGWDGRARELLERVAAELRNVPGLPEFNARQMALYERHAGPLTFEQIHGTAVTVSETPHGTPVTLITEFPDETVHGEAFRFAHGAQCAAVLAAERAWQDIMAGR</sequence>
<gene>
    <name evidence="1" type="ORF">QRO08_14610</name>
</gene>
<keyword evidence="2" id="KW-1185">Reference proteome</keyword>
<evidence type="ECO:0000313" key="1">
    <source>
        <dbReference type="EMBL" id="WIY47077.1"/>
    </source>
</evidence>
<dbReference type="RefSeq" id="WP_011796361.1">
    <property type="nucleotide sequence ID" value="NZ_CP023687.1"/>
</dbReference>
<dbReference type="Proteomes" id="UP001242732">
    <property type="component" value="Chromosome"/>
</dbReference>
<dbReference type="EMBL" id="CP127363">
    <property type="protein sequence ID" value="WIY47077.1"/>
    <property type="molecule type" value="Genomic_DNA"/>
</dbReference>
<accession>A0ABY9AK11</accession>
<evidence type="ECO:0000313" key="2">
    <source>
        <dbReference type="Proteomes" id="UP001242732"/>
    </source>
</evidence>
<dbReference type="SUPFAM" id="SSF53187">
    <property type="entry name" value="Zn-dependent exopeptidases"/>
    <property type="match status" value="1"/>
</dbReference>
<name>A0ABY9AK11_PARCI</name>
<reference evidence="1 2" key="1">
    <citation type="submission" date="2023-06" db="EMBL/GenBank/DDBJ databases">
        <authorList>
            <person name="Ham H."/>
            <person name="Park D.S."/>
        </authorList>
    </citation>
    <scope>NUCLEOTIDE SEQUENCE [LARGE SCALE GENOMIC DNA]</scope>
    <source>
        <strain evidence="1 2">KACC 17005</strain>
    </source>
</reference>